<dbReference type="GO" id="GO:0045259">
    <property type="term" value="C:proton-transporting ATP synthase complex"/>
    <property type="evidence" value="ECO:0007669"/>
    <property type="project" value="UniProtKB-KW"/>
</dbReference>
<dbReference type="EMBL" id="CP008985">
    <property type="protein sequence ID" value="AIN47050.1"/>
    <property type="molecule type" value="Genomic_DNA"/>
</dbReference>
<evidence type="ECO:0000256" key="4">
    <source>
        <dbReference type="ARBA" id="ARBA00023065"/>
    </source>
</evidence>
<dbReference type="InterPro" id="IPR020781">
    <property type="entry name" value="ATPase_OSCP/d_CS"/>
</dbReference>
<dbReference type="KEGG" id="bcib:IM45_335"/>
<keyword evidence="4 8" id="KW-0406">Ion transport</keyword>
<dbReference type="PRINTS" id="PR00125">
    <property type="entry name" value="ATPASEDELTA"/>
</dbReference>
<comment type="function">
    <text evidence="8">F(1)F(0) ATP synthase produces ATP from ADP in the presence of a proton or sodium gradient. F-type ATPases consist of two structural domains, F(1) containing the extramembraneous catalytic core and F(0) containing the membrane proton channel, linked together by a central stalk and a peripheral stalk. During catalysis, ATP synthesis in the catalytic domain of F(1) is coupled via a rotary mechanism of the central stalk subunits to proton translocation.</text>
</comment>
<evidence type="ECO:0000256" key="1">
    <source>
        <dbReference type="ARBA" id="ARBA00004370"/>
    </source>
</evidence>
<dbReference type="Gene3D" id="1.10.520.20">
    <property type="entry name" value="N-terminal domain of the delta subunit of the F1F0-ATP synthase"/>
    <property type="match status" value="1"/>
</dbReference>
<accession>A0A088MXF6</accession>
<dbReference type="SUPFAM" id="SSF47928">
    <property type="entry name" value="N-terminal domain of the delta subunit of the F1F0-ATP synthase"/>
    <property type="match status" value="1"/>
</dbReference>
<dbReference type="Pfam" id="PF00213">
    <property type="entry name" value="OSCP"/>
    <property type="match status" value="1"/>
</dbReference>
<dbReference type="eggNOG" id="COG0712">
    <property type="taxonomic scope" value="Bacteria"/>
</dbReference>
<keyword evidence="6 8" id="KW-0139">CF(1)</keyword>
<evidence type="ECO:0000256" key="5">
    <source>
        <dbReference type="ARBA" id="ARBA00023136"/>
    </source>
</evidence>
<dbReference type="NCBIfam" id="TIGR01145">
    <property type="entry name" value="ATP_synt_delta"/>
    <property type="match status" value="1"/>
</dbReference>
<comment type="subcellular location">
    <subcellularLocation>
        <location evidence="8">Cell membrane</location>
        <topology evidence="8">Peripheral membrane protein</topology>
    </subcellularLocation>
    <subcellularLocation>
        <location evidence="1">Membrane</location>
    </subcellularLocation>
</comment>
<dbReference type="GO" id="GO:0046933">
    <property type="term" value="F:proton-transporting ATP synthase activity, rotational mechanism"/>
    <property type="evidence" value="ECO:0007669"/>
    <property type="project" value="UniProtKB-UniRule"/>
</dbReference>
<evidence type="ECO:0000256" key="7">
    <source>
        <dbReference type="ARBA" id="ARBA00023310"/>
    </source>
</evidence>
<dbReference type="InterPro" id="IPR026015">
    <property type="entry name" value="ATP_synth_OSCP/delta_N_sf"/>
</dbReference>
<comment type="function">
    <text evidence="8">This protein is part of the stalk that links CF(0) to CF(1). It either transmits conformational changes from CF(0) to CF(1) or is implicated in proton conduction.</text>
</comment>
<name>A0A088MXF6_9GAMM</name>
<evidence type="ECO:0000313" key="10">
    <source>
        <dbReference type="Proteomes" id="UP000067325"/>
    </source>
</evidence>
<dbReference type="GO" id="GO:0016787">
    <property type="term" value="F:hydrolase activity"/>
    <property type="evidence" value="ECO:0007669"/>
    <property type="project" value="UniProtKB-KW"/>
</dbReference>
<dbReference type="HAMAP" id="MF_01416">
    <property type="entry name" value="ATP_synth_delta_bact"/>
    <property type="match status" value="1"/>
</dbReference>
<comment type="similarity">
    <text evidence="8">Belongs to the ATPase delta chain family.</text>
</comment>
<keyword evidence="2 8" id="KW-0813">Transport</keyword>
<proteinExistence type="inferred from homology"/>
<dbReference type="RefSeq" id="WP_038498042.1">
    <property type="nucleotide sequence ID" value="NZ_CP008985.1"/>
</dbReference>
<keyword evidence="5 8" id="KW-0472">Membrane</keyword>
<dbReference type="Proteomes" id="UP000067325">
    <property type="component" value="Chromosome"/>
</dbReference>
<protein>
    <recommendedName>
        <fullName evidence="8">ATP synthase subunit delta</fullName>
    </recommendedName>
    <alternativeName>
        <fullName evidence="8">ATP synthase F(1) sector subunit delta</fullName>
    </alternativeName>
    <alternativeName>
        <fullName evidence="8">F-type ATPase subunit delta</fullName>
        <shortName evidence="8">F-ATPase subunit delta</shortName>
    </alternativeName>
</protein>
<evidence type="ECO:0000256" key="6">
    <source>
        <dbReference type="ARBA" id="ARBA00023196"/>
    </source>
</evidence>
<evidence type="ECO:0000256" key="2">
    <source>
        <dbReference type="ARBA" id="ARBA00022448"/>
    </source>
</evidence>
<evidence type="ECO:0000256" key="3">
    <source>
        <dbReference type="ARBA" id="ARBA00022781"/>
    </source>
</evidence>
<dbReference type="NCBIfam" id="NF004404">
    <property type="entry name" value="PRK05758.2-5"/>
    <property type="match status" value="1"/>
</dbReference>
<gene>
    <name evidence="8" type="primary">atpH</name>
    <name evidence="9" type="ORF">IM45_335</name>
</gene>
<keyword evidence="8" id="KW-1003">Cell membrane</keyword>
<dbReference type="GO" id="GO:0005886">
    <property type="term" value="C:plasma membrane"/>
    <property type="evidence" value="ECO:0007669"/>
    <property type="project" value="UniProtKB-SubCell"/>
</dbReference>
<keyword evidence="7 8" id="KW-0066">ATP synthesis</keyword>
<sequence>MSEFITIAHPYAKAAFDFAVEHKKIESWQSMLLFSAEVSNNKDIKKLLANKVILDVQLAKIFISVCGDQLNIYGQNLIKIMAQNKRLIVLPYVFQNFINLRTQYELAVEVELISIHRLNQAQITKITTALEQRISRKITLNCKIDRSVMAGIIIRINDMVIDGSIRGRLERLTRSLSI</sequence>
<keyword evidence="3 8" id="KW-0375">Hydrogen ion transport</keyword>
<dbReference type="InterPro" id="IPR000711">
    <property type="entry name" value="ATPase_OSCP/dsu"/>
</dbReference>
<keyword evidence="9" id="KW-0378">Hydrolase</keyword>
<evidence type="ECO:0000256" key="8">
    <source>
        <dbReference type="HAMAP-Rule" id="MF_01416"/>
    </source>
</evidence>
<dbReference type="PANTHER" id="PTHR11910">
    <property type="entry name" value="ATP SYNTHASE DELTA CHAIN"/>
    <property type="match status" value="1"/>
</dbReference>
<dbReference type="PROSITE" id="PS00389">
    <property type="entry name" value="ATPASE_DELTA"/>
    <property type="match status" value="1"/>
</dbReference>
<dbReference type="OrthoDB" id="9816221at2"/>
<reference evidence="9 10" key="1">
    <citation type="journal article" date="2014" name="MBio">
        <title>Differential genome evolution between companion symbionts in an insect-bacterial symbiosis.</title>
        <authorList>
            <person name="Bennett G.M."/>
            <person name="McCutcheon J.P."/>
            <person name="MacDonald B.R."/>
            <person name="Romanovicz D."/>
            <person name="Moran N.A."/>
        </authorList>
    </citation>
    <scope>NUCLEOTIDE SEQUENCE [LARGE SCALE GENOMIC DNA]</scope>
    <source>
        <strain evidence="9 10">BGSS</strain>
    </source>
</reference>
<evidence type="ECO:0000313" key="9">
    <source>
        <dbReference type="EMBL" id="AIN47050.1"/>
    </source>
</evidence>
<dbReference type="NCBIfam" id="NF004402">
    <property type="entry name" value="PRK05758.2-2"/>
    <property type="match status" value="1"/>
</dbReference>
<organism evidence="9 10">
    <name type="scientific">Candidatus Palibaumannia cicadellinicola</name>
    <dbReference type="NCBI Taxonomy" id="186490"/>
    <lineage>
        <taxon>Bacteria</taxon>
        <taxon>Pseudomonadati</taxon>
        <taxon>Pseudomonadota</taxon>
        <taxon>Gammaproteobacteria</taxon>
        <taxon>Candidatus Palibaumannia</taxon>
    </lineage>
</organism>
<dbReference type="AlphaFoldDB" id="A0A088MXF6"/>